<dbReference type="GO" id="GO:0005829">
    <property type="term" value="C:cytosol"/>
    <property type="evidence" value="ECO:0007669"/>
    <property type="project" value="TreeGrafter"/>
</dbReference>
<organism evidence="2 3">
    <name type="scientific">Christiangramia echinicola</name>
    <dbReference type="NCBI Taxonomy" id="279359"/>
    <lineage>
        <taxon>Bacteria</taxon>
        <taxon>Pseudomonadati</taxon>
        <taxon>Bacteroidota</taxon>
        <taxon>Flavobacteriia</taxon>
        <taxon>Flavobacteriales</taxon>
        <taxon>Flavobacteriaceae</taxon>
        <taxon>Christiangramia</taxon>
    </lineage>
</organism>
<dbReference type="CDD" id="cd19152">
    <property type="entry name" value="AKR_AKR15A"/>
    <property type="match status" value="1"/>
</dbReference>
<protein>
    <submittedName>
        <fullName evidence="2">D-threo-aldose 1-dehydrogenase</fullName>
    </submittedName>
</protein>
<dbReference type="SUPFAM" id="SSF51430">
    <property type="entry name" value="NAD(P)-linked oxidoreductase"/>
    <property type="match status" value="1"/>
</dbReference>
<dbReference type="PANTHER" id="PTHR42686:SF1">
    <property type="entry name" value="GH17980P-RELATED"/>
    <property type="match status" value="1"/>
</dbReference>
<evidence type="ECO:0000259" key="1">
    <source>
        <dbReference type="Pfam" id="PF00248"/>
    </source>
</evidence>
<sequence>MGREVIKEKLGLGGVAIGNGFKVLSDKEADKTLEAAWDAGIRYYDTSPWYGLGLSERRFGHFLHNKKKDDYILTTKVGRVLSATKNILETMWNEPAPFDYKYDYSAKAVRRSIEDSLQRLGIESIDYVFIHDLSPDHNDEYKDGTTWLDHFEVARKGAMPELTKMREEGLIKGWGLGVNTIEPIVKTLEETDADPDIFLSAIQYSLVDHKKSLDELFPSIEKHNVGLITAAPFNAGLLSGQDRYNYSGDMPEEKVKRLNGIKEIAKKHNVDLSTASLQFSYAPKIVNTVLAGASKPKQVQENAKAFDIKIPSQFWEDLKKENLIDERAEVPE</sequence>
<gene>
    <name evidence="2" type="ORF">SAMN04488552_0172</name>
</gene>
<dbReference type="PANTHER" id="PTHR42686">
    <property type="entry name" value="GH17980P-RELATED"/>
    <property type="match status" value="1"/>
</dbReference>
<dbReference type="AlphaFoldDB" id="A0A1H1KV62"/>
<dbReference type="Proteomes" id="UP000198858">
    <property type="component" value="Chromosome I"/>
</dbReference>
<dbReference type="EMBL" id="LT629745">
    <property type="protein sequence ID" value="SDR65675.1"/>
    <property type="molecule type" value="Genomic_DNA"/>
</dbReference>
<dbReference type="Gene3D" id="3.20.20.100">
    <property type="entry name" value="NADP-dependent oxidoreductase domain"/>
    <property type="match status" value="1"/>
</dbReference>
<name>A0A1H1KV62_9FLAO</name>
<dbReference type="InterPro" id="IPR020471">
    <property type="entry name" value="AKR"/>
</dbReference>
<dbReference type="InterPro" id="IPR036812">
    <property type="entry name" value="NAD(P)_OxRdtase_dom_sf"/>
</dbReference>
<feature type="domain" description="NADP-dependent oxidoreductase" evidence="1">
    <location>
        <begin position="9"/>
        <end position="320"/>
    </location>
</feature>
<dbReference type="Pfam" id="PF00248">
    <property type="entry name" value="Aldo_ket_red"/>
    <property type="match status" value="1"/>
</dbReference>
<dbReference type="InterPro" id="IPR023210">
    <property type="entry name" value="NADP_OxRdtase_dom"/>
</dbReference>
<reference evidence="2 3" key="1">
    <citation type="submission" date="2016-10" db="EMBL/GenBank/DDBJ databases">
        <authorList>
            <person name="Varghese N."/>
            <person name="Submissions S."/>
        </authorList>
    </citation>
    <scope>NUCLEOTIDE SEQUENCE [LARGE SCALE GENOMIC DNA]</scope>
    <source>
        <strain evidence="2 3">Mar_2010_102</strain>
    </source>
</reference>
<evidence type="ECO:0000313" key="2">
    <source>
        <dbReference type="EMBL" id="SDR65675.1"/>
    </source>
</evidence>
<evidence type="ECO:0000313" key="3">
    <source>
        <dbReference type="Proteomes" id="UP000198858"/>
    </source>
</evidence>
<dbReference type="STRING" id="1250231.SAMN04488552_0172"/>
<dbReference type="GO" id="GO:0016491">
    <property type="term" value="F:oxidoreductase activity"/>
    <property type="evidence" value="ECO:0007669"/>
    <property type="project" value="InterPro"/>
</dbReference>
<dbReference type="RefSeq" id="WP_089660897.1">
    <property type="nucleotide sequence ID" value="NZ_LT629745.1"/>
</dbReference>
<proteinExistence type="predicted"/>
<keyword evidence="3" id="KW-1185">Reference proteome</keyword>
<accession>A0A1H1KV62</accession>